<evidence type="ECO:0000259" key="3">
    <source>
        <dbReference type="Pfam" id="PF13364"/>
    </source>
</evidence>
<keyword evidence="2" id="KW-0326">Glycosidase</keyword>
<protein>
    <submittedName>
        <fullName evidence="4">Sialate O-acetylesterase</fullName>
    </submittedName>
</protein>
<dbReference type="PANTHER" id="PTHR42732:SF1">
    <property type="entry name" value="BETA-MANNOSIDASE"/>
    <property type="match status" value="1"/>
</dbReference>
<feature type="domain" description="Beta-galactosidase jelly roll" evidence="3">
    <location>
        <begin position="48"/>
        <end position="155"/>
    </location>
</feature>
<accession>A0A1I1WJM2</accession>
<dbReference type="InterPro" id="IPR051913">
    <property type="entry name" value="GH2_Domain-Containing"/>
</dbReference>
<dbReference type="Pfam" id="PF13364">
    <property type="entry name" value="BetaGal_ABD2"/>
    <property type="match status" value="1"/>
</dbReference>
<dbReference type="Gene3D" id="2.60.120.260">
    <property type="entry name" value="Galactose-binding domain-like"/>
    <property type="match status" value="2"/>
</dbReference>
<evidence type="ECO:0000313" key="4">
    <source>
        <dbReference type="EMBL" id="SFD93290.1"/>
    </source>
</evidence>
<evidence type="ECO:0000313" key="5">
    <source>
        <dbReference type="Proteomes" id="UP000181976"/>
    </source>
</evidence>
<gene>
    <name evidence="4" type="ORF">SAMN05444380_10460</name>
</gene>
<proteinExistence type="predicted"/>
<keyword evidence="1" id="KW-0378">Hydrolase</keyword>
<dbReference type="InterPro" id="IPR025300">
    <property type="entry name" value="BetaGal_jelly_roll_dom"/>
</dbReference>
<dbReference type="InParanoid" id="A0A1I1WJM2"/>
<evidence type="ECO:0000256" key="2">
    <source>
        <dbReference type="ARBA" id="ARBA00023295"/>
    </source>
</evidence>
<dbReference type="Proteomes" id="UP000181976">
    <property type="component" value="Unassembled WGS sequence"/>
</dbReference>
<reference evidence="4 5" key="1">
    <citation type="submission" date="2016-10" db="EMBL/GenBank/DDBJ databases">
        <authorList>
            <person name="de Groot N.N."/>
        </authorList>
    </citation>
    <scope>NUCLEOTIDE SEQUENCE [LARGE SCALE GENOMIC DNA]</scope>
    <source>
        <strain evidence="4 5">DSM 19012</strain>
    </source>
</reference>
<dbReference type="InterPro" id="IPR008979">
    <property type="entry name" value="Galactose-bd-like_sf"/>
</dbReference>
<dbReference type="GO" id="GO:0004553">
    <property type="term" value="F:hydrolase activity, hydrolyzing O-glycosyl compounds"/>
    <property type="evidence" value="ECO:0007669"/>
    <property type="project" value="InterPro"/>
</dbReference>
<dbReference type="RefSeq" id="WP_010528187.1">
    <property type="nucleotide sequence ID" value="NZ_AFSL01000073.1"/>
</dbReference>
<dbReference type="PANTHER" id="PTHR42732">
    <property type="entry name" value="BETA-GALACTOSIDASE"/>
    <property type="match status" value="1"/>
</dbReference>
<dbReference type="AlphaFoldDB" id="A0A1I1WJM2"/>
<name>A0A1I1WJM2_9BACT</name>
<sequence>MRTFLTILYLTLLFGPMVYAYQPREEYRQILNLEGDWKFMIGDDPKRAEPGFDDRSWETIHVPSSWENQGFHGYDGYAWYRKTFILPPDYKDASLMLFLGYIDDVDEVYVNGQKIGHKGSFPPYFFTAYNAERRYIIPAGLINFNGYNTIAVRVYDAQLDGGIMKGNIGIYQRIRDLVPDIELEGYWKFQTGDNKIWASPDYDDSQWFDILAPGLWEDQYGKHYDGFAWYRKQIMVPASFSGKRFVLMLGKIDDIDEVYINGKLVAHTGQMYDDPSRNHADSEYSRQRYYYLDENDLIPGKVNTIAVRVFDIGEGGGIYEGPLGLIELRRFVSYWRSR</sequence>
<evidence type="ECO:0000256" key="1">
    <source>
        <dbReference type="ARBA" id="ARBA00022801"/>
    </source>
</evidence>
<dbReference type="SUPFAM" id="SSF49785">
    <property type="entry name" value="Galactose-binding domain-like"/>
    <property type="match status" value="2"/>
</dbReference>
<organism evidence="4 5">
    <name type="scientific">Thermophagus xiamenensis</name>
    <dbReference type="NCBI Taxonomy" id="385682"/>
    <lineage>
        <taxon>Bacteria</taxon>
        <taxon>Pseudomonadati</taxon>
        <taxon>Bacteroidota</taxon>
        <taxon>Bacteroidia</taxon>
        <taxon>Marinilabiliales</taxon>
        <taxon>Marinilabiliaceae</taxon>
        <taxon>Thermophagus</taxon>
    </lineage>
</organism>
<dbReference type="EMBL" id="FONA01000004">
    <property type="protein sequence ID" value="SFD93290.1"/>
    <property type="molecule type" value="Genomic_DNA"/>
</dbReference>
<keyword evidence="5" id="KW-1185">Reference proteome</keyword>
<dbReference type="eggNOG" id="COG3250">
    <property type="taxonomic scope" value="Bacteria"/>
</dbReference>
<dbReference type="GO" id="GO:0005975">
    <property type="term" value="P:carbohydrate metabolic process"/>
    <property type="evidence" value="ECO:0007669"/>
    <property type="project" value="InterPro"/>
</dbReference>
<dbReference type="STRING" id="385682.SAMN05444380_10460"/>
<dbReference type="OrthoDB" id="3668964at2"/>